<dbReference type="PANTHER" id="PTHR30008">
    <property type="entry name" value="EXODEOXYRIBONUCLEASE 7 LARGE SUBUNIT"/>
    <property type="match status" value="1"/>
</dbReference>
<dbReference type="InterPro" id="IPR025824">
    <property type="entry name" value="OB-fold_nuc-bd_dom"/>
</dbReference>
<reference evidence="8 9" key="1">
    <citation type="submission" date="2021-12" db="EMBL/GenBank/DDBJ databases">
        <title>Genome sequencing of bacteria with rrn-lacking chromosome and rrn-plasmid.</title>
        <authorList>
            <person name="Anda M."/>
            <person name="Iwasaki W."/>
        </authorList>
    </citation>
    <scope>NUCLEOTIDE SEQUENCE [LARGE SCALE GENOMIC DNA]</scope>
    <source>
        <strain evidence="8 9">NBRC 15940</strain>
    </source>
</reference>
<evidence type="ECO:0000256" key="2">
    <source>
        <dbReference type="ARBA" id="ARBA00022722"/>
    </source>
</evidence>
<proteinExistence type="inferred from homology"/>
<evidence type="ECO:0000313" key="8">
    <source>
        <dbReference type="EMBL" id="GJM60837.1"/>
    </source>
</evidence>
<dbReference type="RefSeq" id="WP_338236504.1">
    <property type="nucleotide sequence ID" value="NZ_BQKE01000001.1"/>
</dbReference>
<dbReference type="GO" id="GO:0009318">
    <property type="term" value="C:exodeoxyribonuclease VII complex"/>
    <property type="evidence" value="ECO:0007669"/>
    <property type="project" value="UniProtKB-UniRule"/>
</dbReference>
<dbReference type="Pfam" id="PF02601">
    <property type="entry name" value="Exonuc_VII_L"/>
    <property type="match status" value="1"/>
</dbReference>
<evidence type="ECO:0000313" key="9">
    <source>
        <dbReference type="Proteomes" id="UP001310022"/>
    </source>
</evidence>
<protein>
    <recommendedName>
        <fullName evidence="5">Exodeoxyribonuclease 7 large subunit</fullName>
        <ecNumber evidence="5">3.1.11.6</ecNumber>
    </recommendedName>
</protein>
<dbReference type="EC" id="3.1.11.6" evidence="5"/>
<keyword evidence="3 5" id="KW-0378">Hydrolase</keyword>
<keyword evidence="2 5" id="KW-0540">Nuclease</keyword>
<keyword evidence="4 5" id="KW-0269">Exonuclease</keyword>
<dbReference type="PANTHER" id="PTHR30008:SF0">
    <property type="entry name" value="EXODEOXYRIBONUCLEASE 7 LARGE SUBUNIT"/>
    <property type="match status" value="1"/>
</dbReference>
<dbReference type="InterPro" id="IPR020579">
    <property type="entry name" value="Exonuc_VII_lsu_C"/>
</dbReference>
<dbReference type="GO" id="GO:0005737">
    <property type="term" value="C:cytoplasm"/>
    <property type="evidence" value="ECO:0007669"/>
    <property type="project" value="UniProtKB-SubCell"/>
</dbReference>
<comment type="subcellular location">
    <subcellularLocation>
        <location evidence="5">Cytoplasm</location>
    </subcellularLocation>
</comment>
<gene>
    <name evidence="8" type="primary">xseA</name>
    <name evidence="8" type="ORF">PEDI_13890</name>
</gene>
<dbReference type="Proteomes" id="UP001310022">
    <property type="component" value="Unassembled WGS sequence"/>
</dbReference>
<comment type="similarity">
    <text evidence="5">Belongs to the XseA family.</text>
</comment>
<evidence type="ECO:0000256" key="3">
    <source>
        <dbReference type="ARBA" id="ARBA00022801"/>
    </source>
</evidence>
<dbReference type="CDD" id="cd04489">
    <property type="entry name" value="ExoVII_LU_OBF"/>
    <property type="match status" value="1"/>
</dbReference>
<feature type="domain" description="OB-fold nucleic acid binding" evidence="7">
    <location>
        <begin position="9"/>
        <end position="110"/>
    </location>
</feature>
<dbReference type="GO" id="GO:0003676">
    <property type="term" value="F:nucleic acid binding"/>
    <property type="evidence" value="ECO:0007669"/>
    <property type="project" value="InterPro"/>
</dbReference>
<dbReference type="EMBL" id="BQKE01000001">
    <property type="protein sequence ID" value="GJM60837.1"/>
    <property type="molecule type" value="Genomic_DNA"/>
</dbReference>
<name>A0AAN5AJF8_9BACT</name>
<keyword evidence="9" id="KW-1185">Reference proteome</keyword>
<evidence type="ECO:0000256" key="1">
    <source>
        <dbReference type="ARBA" id="ARBA00022490"/>
    </source>
</evidence>
<accession>A0AAN5AJF8</accession>
<dbReference type="Pfam" id="PF13742">
    <property type="entry name" value="tRNA_anti_2"/>
    <property type="match status" value="1"/>
</dbReference>
<evidence type="ECO:0000256" key="4">
    <source>
        <dbReference type="ARBA" id="ARBA00022839"/>
    </source>
</evidence>
<dbReference type="InterPro" id="IPR003753">
    <property type="entry name" value="Exonuc_VII_L"/>
</dbReference>
<evidence type="ECO:0000256" key="5">
    <source>
        <dbReference type="RuleBase" id="RU004355"/>
    </source>
</evidence>
<dbReference type="AlphaFoldDB" id="A0AAN5AJF8"/>
<keyword evidence="1" id="KW-0963">Cytoplasm</keyword>
<comment type="caution">
    <text evidence="8">The sequence shown here is derived from an EMBL/GenBank/DDBJ whole genome shotgun (WGS) entry which is preliminary data.</text>
</comment>
<evidence type="ECO:0000259" key="6">
    <source>
        <dbReference type="Pfam" id="PF02601"/>
    </source>
</evidence>
<feature type="domain" description="Exonuclease VII large subunit C-terminal" evidence="6">
    <location>
        <begin position="138"/>
        <end position="430"/>
    </location>
</feature>
<comment type="catalytic activity">
    <reaction evidence="5">
        <text>Exonucleolytic cleavage in either 5'- to 3'- or 3'- to 5'-direction to yield nucleoside 5'-phosphates.</text>
        <dbReference type="EC" id="3.1.11.6"/>
    </reaction>
</comment>
<evidence type="ECO:0000259" key="7">
    <source>
        <dbReference type="Pfam" id="PF13742"/>
    </source>
</evidence>
<dbReference type="GO" id="GO:0008855">
    <property type="term" value="F:exodeoxyribonuclease VII activity"/>
    <property type="evidence" value="ECO:0007669"/>
    <property type="project" value="UniProtKB-UniRule"/>
</dbReference>
<organism evidence="8 9">
    <name type="scientific">Persicobacter diffluens</name>
    <dbReference type="NCBI Taxonomy" id="981"/>
    <lineage>
        <taxon>Bacteria</taxon>
        <taxon>Pseudomonadati</taxon>
        <taxon>Bacteroidota</taxon>
        <taxon>Cytophagia</taxon>
        <taxon>Cytophagales</taxon>
        <taxon>Persicobacteraceae</taxon>
        <taxon>Persicobacter</taxon>
    </lineage>
</organism>
<dbReference type="NCBIfam" id="TIGR00237">
    <property type="entry name" value="xseA"/>
    <property type="match status" value="1"/>
</dbReference>
<sequence>MEKVKSHISLSQFNQEIKSVLQRSMAPSYWVVAEIAEMRIHGAGHCYLNLVEKKGSQFLAQIRATIWAYTFRNLSAWFKTHTGSDLANGMKVLVKLEVQFHEVYGISANILDLDPNYTLGERARKRKETIDQLQADGIFDLNKEHLLPTVPQRIAIISAENAAGFGDFRNQIKNNIYGYSITGRLFPSVMQGQNAPESIIKALMSIYDRVEEFDVVVIIRGGGAQTDLDCFDDYDLCAHIAQFPLPVLTGIGHERDETIADLVAHTKLKTPTAVAEFLIEGFRSYEENVLNLVNTISQNAAQRLQQDKDKLQFLSNKLQISATGHIRAQEKYLEQLYRIIPQKAGLSLQKENLILESLRDRLKKAPKLIIEKEEQKLAWLQKNIQLLDPKKLLKRGYSMTTFGGKVLSEQNKPEKGDVIQTRTANYTIESTVN</sequence>
<dbReference type="GO" id="GO:0006308">
    <property type="term" value="P:DNA catabolic process"/>
    <property type="evidence" value="ECO:0007669"/>
    <property type="project" value="UniProtKB-UniRule"/>
</dbReference>